<feature type="signal peptide" evidence="1">
    <location>
        <begin position="1"/>
        <end position="21"/>
    </location>
</feature>
<keyword evidence="4" id="KW-1185">Reference proteome</keyword>
<dbReference type="Pfam" id="PF06452">
    <property type="entry name" value="CBM9_1"/>
    <property type="match status" value="1"/>
</dbReference>
<name>A9V305_MONBE</name>
<dbReference type="GO" id="GO:0030246">
    <property type="term" value="F:carbohydrate binding"/>
    <property type="evidence" value="ECO:0007669"/>
    <property type="project" value="InterPro"/>
</dbReference>
<keyword evidence="1" id="KW-0732">Signal</keyword>
<accession>A9V305</accession>
<sequence length="323" mass="36883">MGRRFVLLVAVLLVAVGLAVADYGCDFAQWYPRQYVAYKASTGPTMDGRLDEPFWQAVPWTESFVDISGATVNQPRFDTRAKLRWTEDTLYVAAQLEEPQIWATLTEHDSIIYHDNDFEIFLDPDRSSHYYKEYEMNALNTSWSLCLNKPYLNGGYENSSRVFGSKGWDDQGLRSAVYINGSLNDPAAANHYWSVEVAFPLKHIVYNTTFALPIRDGDLWHFDLSRVEWRVEVVNNTYQKLPNQNEYNWVYAPTYVVDIHLPELWANLQFSTANPNGTAPATVDPDASIKVDLPKAGGFLVSVEDHKTKRIATVRDDRLLLVK</sequence>
<dbReference type="eggNOG" id="ENOG502RWGP">
    <property type="taxonomic scope" value="Eukaryota"/>
</dbReference>
<proteinExistence type="predicted"/>
<dbReference type="STRING" id="81824.A9V305"/>
<organism evidence="3 4">
    <name type="scientific">Monosiga brevicollis</name>
    <name type="common">Choanoflagellate</name>
    <dbReference type="NCBI Taxonomy" id="81824"/>
    <lineage>
        <taxon>Eukaryota</taxon>
        <taxon>Choanoflagellata</taxon>
        <taxon>Craspedida</taxon>
        <taxon>Salpingoecidae</taxon>
        <taxon>Monosiga</taxon>
    </lineage>
</organism>
<dbReference type="KEGG" id="mbr:MONBRDRAFT_9393"/>
<dbReference type="PANTHER" id="PTHR35532">
    <property type="entry name" value="SIMILAR TO POLYHYDROXYALKANOATE DEPOLYMERASE"/>
    <property type="match status" value="1"/>
</dbReference>
<evidence type="ECO:0000313" key="4">
    <source>
        <dbReference type="Proteomes" id="UP000001357"/>
    </source>
</evidence>
<gene>
    <name evidence="3" type="ORF">MONBRDRAFT_9393</name>
</gene>
<dbReference type="SUPFAM" id="SSF49344">
    <property type="entry name" value="CBD9-like"/>
    <property type="match status" value="1"/>
</dbReference>
<evidence type="ECO:0000259" key="2">
    <source>
        <dbReference type="Pfam" id="PF06452"/>
    </source>
</evidence>
<dbReference type="InParanoid" id="A9V305"/>
<protein>
    <recommendedName>
        <fullName evidence="2">Carbohydrate-binding domain-containing protein</fullName>
    </recommendedName>
</protein>
<dbReference type="GO" id="GO:0016052">
    <property type="term" value="P:carbohydrate catabolic process"/>
    <property type="evidence" value="ECO:0007669"/>
    <property type="project" value="InterPro"/>
</dbReference>
<dbReference type="RefSeq" id="XP_001747054.1">
    <property type="nucleotide sequence ID" value="XM_001747002.1"/>
</dbReference>
<evidence type="ECO:0000313" key="3">
    <source>
        <dbReference type="EMBL" id="EDQ87978.1"/>
    </source>
</evidence>
<dbReference type="GeneID" id="5892470"/>
<feature type="domain" description="Carbohydrate-binding" evidence="2">
    <location>
        <begin position="47"/>
        <end position="138"/>
    </location>
</feature>
<dbReference type="OMA" id="EYNWVWS"/>
<dbReference type="PANTHER" id="PTHR35532:SF5">
    <property type="entry name" value="CARBOHYDRATE-BINDING DOMAIN-CONTAINING PROTEIN"/>
    <property type="match status" value="1"/>
</dbReference>
<reference evidence="3 4" key="1">
    <citation type="journal article" date="2008" name="Nature">
        <title>The genome of the choanoflagellate Monosiga brevicollis and the origin of metazoans.</title>
        <authorList>
            <consortium name="JGI Sequencing"/>
            <person name="King N."/>
            <person name="Westbrook M.J."/>
            <person name="Young S.L."/>
            <person name="Kuo A."/>
            <person name="Abedin M."/>
            <person name="Chapman J."/>
            <person name="Fairclough S."/>
            <person name="Hellsten U."/>
            <person name="Isogai Y."/>
            <person name="Letunic I."/>
            <person name="Marr M."/>
            <person name="Pincus D."/>
            <person name="Putnam N."/>
            <person name="Rokas A."/>
            <person name="Wright K.J."/>
            <person name="Zuzow R."/>
            <person name="Dirks W."/>
            <person name="Good M."/>
            <person name="Goodstein D."/>
            <person name="Lemons D."/>
            <person name="Li W."/>
            <person name="Lyons J.B."/>
            <person name="Morris A."/>
            <person name="Nichols S."/>
            <person name="Richter D.J."/>
            <person name="Salamov A."/>
            <person name="Bork P."/>
            <person name="Lim W.A."/>
            <person name="Manning G."/>
            <person name="Miller W.T."/>
            <person name="McGinnis W."/>
            <person name="Shapiro H."/>
            <person name="Tjian R."/>
            <person name="Grigoriev I.V."/>
            <person name="Rokhsar D."/>
        </authorList>
    </citation>
    <scope>NUCLEOTIDE SEQUENCE [LARGE SCALE GENOMIC DNA]</scope>
    <source>
        <strain evidence="4">MX1 / ATCC 50154</strain>
    </source>
</reference>
<dbReference type="AlphaFoldDB" id="A9V305"/>
<dbReference type="GO" id="GO:0004553">
    <property type="term" value="F:hydrolase activity, hydrolyzing O-glycosyl compounds"/>
    <property type="evidence" value="ECO:0007669"/>
    <property type="project" value="InterPro"/>
</dbReference>
<dbReference type="EMBL" id="CH991556">
    <property type="protein sequence ID" value="EDQ87978.1"/>
    <property type="molecule type" value="Genomic_DNA"/>
</dbReference>
<feature type="chain" id="PRO_5002745026" description="Carbohydrate-binding domain-containing protein" evidence="1">
    <location>
        <begin position="22"/>
        <end position="323"/>
    </location>
</feature>
<dbReference type="Gene3D" id="2.60.40.1190">
    <property type="match status" value="1"/>
</dbReference>
<dbReference type="CDD" id="cd09620">
    <property type="entry name" value="CBM9_like_3"/>
    <property type="match status" value="1"/>
</dbReference>
<evidence type="ECO:0000256" key="1">
    <source>
        <dbReference type="SAM" id="SignalP"/>
    </source>
</evidence>
<dbReference type="InterPro" id="IPR010502">
    <property type="entry name" value="Carb-bd_dom_fam9"/>
</dbReference>
<dbReference type="Proteomes" id="UP000001357">
    <property type="component" value="Unassembled WGS sequence"/>
</dbReference>